<feature type="transmembrane region" description="Helical" evidence="7">
    <location>
        <begin position="64"/>
        <end position="83"/>
    </location>
</feature>
<dbReference type="InterPro" id="IPR023408">
    <property type="entry name" value="MscS_beta-dom_sf"/>
</dbReference>
<reference evidence="11 12" key="1">
    <citation type="submission" date="2020-08" db="EMBL/GenBank/DDBJ databases">
        <title>Genome sequence of Erysipelothrix inopinata DSM 15511T.</title>
        <authorList>
            <person name="Hyun D.-W."/>
            <person name="Bae J.-W."/>
        </authorList>
    </citation>
    <scope>NUCLEOTIDE SEQUENCE [LARGE SCALE GENOMIC DNA]</scope>
    <source>
        <strain evidence="11 12">DSM 15511</strain>
    </source>
</reference>
<evidence type="ECO:0000313" key="11">
    <source>
        <dbReference type="EMBL" id="QNN60936.1"/>
    </source>
</evidence>
<dbReference type="RefSeq" id="WP_187534056.1">
    <property type="nucleotide sequence ID" value="NZ_CBCSHU010000009.1"/>
</dbReference>
<sequence>MKQTLINFFSNSGVQTALFKILYVVIVIGVTRLLVRFLNKTLKKIFKNKELDQKQKTLFPIVKNAFKFLIYFIAFCFLLEILGISTTPFLAIASAMSVAIGFGAQQLVKDLISGFFILVEDQFKVNDVISVEDVTGTVEEISFRTTKLRNGLDGELYIIPNGEIKIVKNKTKDFMNAVVDIPIPYEVDVDRVLEILNDEFKNYSKPGITYSRLEVVGITSYNEFSYGVRVSCKTAVGKKWEIEMELRRRIKKALEKEGIDIAYQTMRVELNENEKKSA</sequence>
<dbReference type="Proteomes" id="UP000515928">
    <property type="component" value="Chromosome"/>
</dbReference>
<dbReference type="InterPro" id="IPR049278">
    <property type="entry name" value="MS_channel_C"/>
</dbReference>
<dbReference type="Pfam" id="PF00924">
    <property type="entry name" value="MS_channel_2nd"/>
    <property type="match status" value="1"/>
</dbReference>
<dbReference type="InterPro" id="IPR010920">
    <property type="entry name" value="LSM_dom_sf"/>
</dbReference>
<dbReference type="Gene3D" id="3.30.70.100">
    <property type="match status" value="1"/>
</dbReference>
<dbReference type="PANTHER" id="PTHR30460">
    <property type="entry name" value="MODERATE CONDUCTANCE MECHANOSENSITIVE CHANNEL YBIO"/>
    <property type="match status" value="1"/>
</dbReference>
<keyword evidence="5 7" id="KW-1133">Transmembrane helix</keyword>
<keyword evidence="4 7" id="KW-0812">Transmembrane</keyword>
<name>A0A7G9RZB1_9FIRM</name>
<organism evidence="11 12">
    <name type="scientific">Erysipelothrix inopinata</name>
    <dbReference type="NCBI Taxonomy" id="225084"/>
    <lineage>
        <taxon>Bacteria</taxon>
        <taxon>Bacillati</taxon>
        <taxon>Bacillota</taxon>
        <taxon>Erysipelotrichia</taxon>
        <taxon>Erysipelotrichales</taxon>
        <taxon>Erysipelotrichaceae</taxon>
        <taxon>Erysipelothrix</taxon>
    </lineage>
</organism>
<dbReference type="Gene3D" id="1.10.287.1260">
    <property type="match status" value="1"/>
</dbReference>
<protein>
    <submittedName>
        <fullName evidence="11">Mechanosensitive ion channel family protein</fullName>
    </submittedName>
</protein>
<dbReference type="SUPFAM" id="SSF82861">
    <property type="entry name" value="Mechanosensitive channel protein MscS (YggB), transmembrane region"/>
    <property type="match status" value="1"/>
</dbReference>
<evidence type="ECO:0000256" key="2">
    <source>
        <dbReference type="ARBA" id="ARBA00008017"/>
    </source>
</evidence>
<accession>A0A7G9RZB1</accession>
<feature type="transmembrane region" description="Helical" evidence="7">
    <location>
        <begin position="17"/>
        <end position="35"/>
    </location>
</feature>
<dbReference type="InterPro" id="IPR045276">
    <property type="entry name" value="YbiO_bact"/>
</dbReference>
<dbReference type="KEGG" id="eio:H9L01_00745"/>
<dbReference type="GO" id="GO:0005886">
    <property type="term" value="C:plasma membrane"/>
    <property type="evidence" value="ECO:0007669"/>
    <property type="project" value="UniProtKB-SubCell"/>
</dbReference>
<gene>
    <name evidence="11" type="ORF">H9L01_00745</name>
</gene>
<proteinExistence type="inferred from homology"/>
<dbReference type="SUPFAM" id="SSF82689">
    <property type="entry name" value="Mechanosensitive channel protein MscS (YggB), C-terminal domain"/>
    <property type="match status" value="1"/>
</dbReference>
<comment type="similarity">
    <text evidence="2">Belongs to the MscS (TC 1.A.23) family.</text>
</comment>
<evidence type="ECO:0000256" key="1">
    <source>
        <dbReference type="ARBA" id="ARBA00004651"/>
    </source>
</evidence>
<dbReference type="Pfam" id="PF21082">
    <property type="entry name" value="MS_channel_3rd"/>
    <property type="match status" value="1"/>
</dbReference>
<dbReference type="Pfam" id="PF21088">
    <property type="entry name" value="MS_channel_1st"/>
    <property type="match status" value="1"/>
</dbReference>
<keyword evidence="12" id="KW-1185">Reference proteome</keyword>
<dbReference type="EMBL" id="CP060715">
    <property type="protein sequence ID" value="QNN60936.1"/>
    <property type="molecule type" value="Genomic_DNA"/>
</dbReference>
<keyword evidence="6 7" id="KW-0472">Membrane</keyword>
<dbReference type="InterPro" id="IPR049142">
    <property type="entry name" value="MS_channel_1st"/>
</dbReference>
<feature type="domain" description="Mechanosensitive ion channel MscS C-terminal" evidence="9">
    <location>
        <begin position="178"/>
        <end position="261"/>
    </location>
</feature>
<dbReference type="Gene3D" id="2.30.30.60">
    <property type="match status" value="1"/>
</dbReference>
<evidence type="ECO:0000256" key="7">
    <source>
        <dbReference type="SAM" id="Phobius"/>
    </source>
</evidence>
<evidence type="ECO:0000256" key="3">
    <source>
        <dbReference type="ARBA" id="ARBA00022475"/>
    </source>
</evidence>
<dbReference type="PANTHER" id="PTHR30460:SF0">
    <property type="entry name" value="MODERATE CONDUCTANCE MECHANOSENSITIVE CHANNEL YBIO"/>
    <property type="match status" value="1"/>
</dbReference>
<evidence type="ECO:0000256" key="5">
    <source>
        <dbReference type="ARBA" id="ARBA00022989"/>
    </source>
</evidence>
<feature type="domain" description="Mechanosensitive ion channel MscS" evidence="8">
    <location>
        <begin position="107"/>
        <end position="169"/>
    </location>
</feature>
<comment type="subcellular location">
    <subcellularLocation>
        <location evidence="1">Cell membrane</location>
        <topology evidence="1">Multi-pass membrane protein</topology>
    </subcellularLocation>
</comment>
<evidence type="ECO:0000256" key="6">
    <source>
        <dbReference type="ARBA" id="ARBA00023136"/>
    </source>
</evidence>
<evidence type="ECO:0000259" key="8">
    <source>
        <dbReference type="Pfam" id="PF00924"/>
    </source>
</evidence>
<dbReference type="InterPro" id="IPR006685">
    <property type="entry name" value="MscS_channel_2nd"/>
</dbReference>
<dbReference type="InterPro" id="IPR011014">
    <property type="entry name" value="MscS_channel_TM-2"/>
</dbReference>
<dbReference type="AlphaFoldDB" id="A0A7G9RZB1"/>
<evidence type="ECO:0000256" key="4">
    <source>
        <dbReference type="ARBA" id="ARBA00022692"/>
    </source>
</evidence>
<evidence type="ECO:0000313" key="12">
    <source>
        <dbReference type="Proteomes" id="UP000515928"/>
    </source>
</evidence>
<dbReference type="SUPFAM" id="SSF50182">
    <property type="entry name" value="Sm-like ribonucleoproteins"/>
    <property type="match status" value="1"/>
</dbReference>
<keyword evidence="3" id="KW-1003">Cell membrane</keyword>
<dbReference type="GO" id="GO:0008381">
    <property type="term" value="F:mechanosensitive monoatomic ion channel activity"/>
    <property type="evidence" value="ECO:0007669"/>
    <property type="project" value="InterPro"/>
</dbReference>
<evidence type="ECO:0000259" key="9">
    <source>
        <dbReference type="Pfam" id="PF21082"/>
    </source>
</evidence>
<dbReference type="InterPro" id="IPR011066">
    <property type="entry name" value="MscS_channel_C_sf"/>
</dbReference>
<evidence type="ECO:0000259" key="10">
    <source>
        <dbReference type="Pfam" id="PF21088"/>
    </source>
</evidence>
<feature type="domain" description="Mechanosensitive ion channel transmembrane helices 2/3" evidence="10">
    <location>
        <begin position="64"/>
        <end position="105"/>
    </location>
</feature>